<dbReference type="GO" id="GO:0016747">
    <property type="term" value="F:acyltransferase activity, transferring groups other than amino-acyl groups"/>
    <property type="evidence" value="ECO:0007669"/>
    <property type="project" value="InterPro"/>
</dbReference>
<accession>A0A0L0FJC0</accession>
<feature type="transmembrane region" description="Helical" evidence="1">
    <location>
        <begin position="234"/>
        <end position="252"/>
    </location>
</feature>
<keyword evidence="1" id="KW-1133">Transmembrane helix</keyword>
<dbReference type="Proteomes" id="UP000054560">
    <property type="component" value="Unassembled WGS sequence"/>
</dbReference>
<protein>
    <recommendedName>
        <fullName evidence="2">Acyltransferase 3 domain-containing protein</fullName>
    </recommendedName>
</protein>
<gene>
    <name evidence="3" type="ORF">SARC_10632</name>
</gene>
<evidence type="ECO:0000256" key="1">
    <source>
        <dbReference type="SAM" id="Phobius"/>
    </source>
</evidence>
<feature type="domain" description="Acyltransferase 3" evidence="2">
    <location>
        <begin position="60"/>
        <end position="475"/>
    </location>
</feature>
<feature type="transmembrane region" description="Helical" evidence="1">
    <location>
        <begin position="434"/>
        <end position="453"/>
    </location>
</feature>
<evidence type="ECO:0000313" key="3">
    <source>
        <dbReference type="EMBL" id="KNC76889.1"/>
    </source>
</evidence>
<dbReference type="EMBL" id="KQ242927">
    <property type="protein sequence ID" value="KNC76889.1"/>
    <property type="molecule type" value="Genomic_DNA"/>
</dbReference>
<keyword evidence="4" id="KW-1185">Reference proteome</keyword>
<dbReference type="Pfam" id="PF01757">
    <property type="entry name" value="Acyl_transf_3"/>
    <property type="match status" value="1"/>
</dbReference>
<dbReference type="GeneID" id="25911136"/>
<dbReference type="InterPro" id="IPR002656">
    <property type="entry name" value="Acyl_transf_3_dom"/>
</dbReference>
<evidence type="ECO:0000313" key="4">
    <source>
        <dbReference type="Proteomes" id="UP000054560"/>
    </source>
</evidence>
<feature type="transmembrane region" description="Helical" evidence="1">
    <location>
        <begin position="465"/>
        <end position="486"/>
    </location>
</feature>
<feature type="transmembrane region" description="Helical" evidence="1">
    <location>
        <begin position="166"/>
        <end position="186"/>
    </location>
</feature>
<name>A0A0L0FJC0_9EUKA</name>
<reference evidence="3 4" key="1">
    <citation type="submission" date="2011-02" db="EMBL/GenBank/DDBJ databases">
        <title>The Genome Sequence of Sphaeroforma arctica JP610.</title>
        <authorList>
            <consortium name="The Broad Institute Genome Sequencing Platform"/>
            <person name="Russ C."/>
            <person name="Cuomo C."/>
            <person name="Young S.K."/>
            <person name="Zeng Q."/>
            <person name="Gargeya S."/>
            <person name="Alvarado L."/>
            <person name="Berlin A."/>
            <person name="Chapman S.B."/>
            <person name="Chen Z."/>
            <person name="Freedman E."/>
            <person name="Gellesch M."/>
            <person name="Goldberg J."/>
            <person name="Griggs A."/>
            <person name="Gujja S."/>
            <person name="Heilman E."/>
            <person name="Heiman D."/>
            <person name="Howarth C."/>
            <person name="Mehta T."/>
            <person name="Neiman D."/>
            <person name="Pearson M."/>
            <person name="Roberts A."/>
            <person name="Saif S."/>
            <person name="Shea T."/>
            <person name="Shenoy N."/>
            <person name="Sisk P."/>
            <person name="Stolte C."/>
            <person name="Sykes S."/>
            <person name="White J."/>
            <person name="Yandava C."/>
            <person name="Burger G."/>
            <person name="Gray M.W."/>
            <person name="Holland P.W.H."/>
            <person name="King N."/>
            <person name="Lang F.B.F."/>
            <person name="Roger A.J."/>
            <person name="Ruiz-Trillo I."/>
            <person name="Haas B."/>
            <person name="Nusbaum C."/>
            <person name="Birren B."/>
        </authorList>
    </citation>
    <scope>NUCLEOTIDE SEQUENCE [LARGE SCALE GENOMIC DNA]</scope>
    <source>
        <strain evidence="3 4">JP610</strain>
    </source>
</reference>
<dbReference type="AlphaFoldDB" id="A0A0L0FJC0"/>
<evidence type="ECO:0000259" key="2">
    <source>
        <dbReference type="Pfam" id="PF01757"/>
    </source>
</evidence>
<feature type="transmembrane region" description="Helical" evidence="1">
    <location>
        <begin position="322"/>
        <end position="344"/>
    </location>
</feature>
<keyword evidence="1" id="KW-0812">Transmembrane</keyword>
<keyword evidence="1" id="KW-0472">Membrane</keyword>
<feature type="transmembrane region" description="Helical" evidence="1">
    <location>
        <begin position="356"/>
        <end position="373"/>
    </location>
</feature>
<organism evidence="3 4">
    <name type="scientific">Sphaeroforma arctica JP610</name>
    <dbReference type="NCBI Taxonomy" id="667725"/>
    <lineage>
        <taxon>Eukaryota</taxon>
        <taxon>Ichthyosporea</taxon>
        <taxon>Ichthyophonida</taxon>
        <taxon>Sphaeroforma</taxon>
    </lineage>
</organism>
<feature type="transmembrane region" description="Helical" evidence="1">
    <location>
        <begin position="135"/>
        <end position="154"/>
    </location>
</feature>
<proteinExistence type="predicted"/>
<sequence>MAGELMNTSSKKNMDDIVDIDPLSPINTRTHLDDILPANSRKSYLPLVPKTVTTNIGRVYWIDTMRIIACLAVPIVHAINYTGTPGRPDPKFPEYNFCDYDRTNATQTIPFGRRYSVAQHSEAAIQIEEYMMRRMMSGFMFFFFASGAALFLSFRRVEHVIESSYWRFLYIMGLLVFGVVSCVIPSNMIRYSVGPATAFQLNPIQHLGFLVTLVVFTYLSAPIAWAVISRSGRAWLTSILLMIGITATAVVLPMVDQDISKDIATMVVIMMVNFVWMIVSSYYESLREARAFTTTALSLLSMTVPDKMTDVWGERAGGVSNAIITGLLVGILYLVPFVLGFFTIAFPTKNTPERRWVKTLLALFMLILIMFWTDPINSDGWLEANSIRTYDDRLNRFMYTANNWVGLWVTYTLAKAINDTPFPQFFAAMSKYVLILYIFHPLFLSYVSCNVIVYSDNWPRLLETVVLYTSAIIGCGNIYAIIFLVTPRVVKRFGGRVKEENDNQMSSLRTEISYQKLHVVDNDSDDSLYGTTAAPERILGEHAN</sequence>
<feature type="transmembrane region" description="Helical" evidence="1">
    <location>
        <begin position="264"/>
        <end position="283"/>
    </location>
</feature>
<feature type="transmembrane region" description="Helical" evidence="1">
    <location>
        <begin position="207"/>
        <end position="228"/>
    </location>
</feature>
<dbReference type="RefSeq" id="XP_014150791.1">
    <property type="nucleotide sequence ID" value="XM_014295316.1"/>
</dbReference>